<dbReference type="PANTHER" id="PTHR12156">
    <property type="entry name" value="PLECKSTRIN HOMOLOGY-LIKE DOMAIN, FAMILY B, MEMBER 3"/>
    <property type="match status" value="1"/>
</dbReference>
<feature type="region of interest" description="Disordered" evidence="1">
    <location>
        <begin position="557"/>
        <end position="579"/>
    </location>
</feature>
<dbReference type="Pfam" id="PF00169">
    <property type="entry name" value="PH"/>
    <property type="match status" value="1"/>
</dbReference>
<accession>A0ABQ8JKM5</accession>
<evidence type="ECO:0000313" key="4">
    <source>
        <dbReference type="Proteomes" id="UP000887458"/>
    </source>
</evidence>
<dbReference type="Gene3D" id="2.30.29.30">
    <property type="entry name" value="Pleckstrin-homology domain (PH domain)/Phosphotyrosine-binding domain (PTB)"/>
    <property type="match status" value="1"/>
</dbReference>
<organism evidence="3 4">
    <name type="scientific">Dermatophagoides pteronyssinus</name>
    <name type="common">European house dust mite</name>
    <dbReference type="NCBI Taxonomy" id="6956"/>
    <lineage>
        <taxon>Eukaryota</taxon>
        <taxon>Metazoa</taxon>
        <taxon>Ecdysozoa</taxon>
        <taxon>Arthropoda</taxon>
        <taxon>Chelicerata</taxon>
        <taxon>Arachnida</taxon>
        <taxon>Acari</taxon>
        <taxon>Acariformes</taxon>
        <taxon>Sarcoptiformes</taxon>
        <taxon>Astigmata</taxon>
        <taxon>Psoroptidia</taxon>
        <taxon>Analgoidea</taxon>
        <taxon>Pyroglyphidae</taxon>
        <taxon>Dermatophagoidinae</taxon>
        <taxon>Dermatophagoides</taxon>
    </lineage>
</organism>
<dbReference type="SMART" id="SM00233">
    <property type="entry name" value="PH"/>
    <property type="match status" value="1"/>
</dbReference>
<dbReference type="InterPro" id="IPR052212">
    <property type="entry name" value="PH-like_domain"/>
</dbReference>
<feature type="compositionally biased region" description="Polar residues" evidence="1">
    <location>
        <begin position="734"/>
        <end position="746"/>
    </location>
</feature>
<dbReference type="PANTHER" id="PTHR12156:SF5">
    <property type="entry name" value="FI18040P1"/>
    <property type="match status" value="1"/>
</dbReference>
<dbReference type="EMBL" id="NJHN03000034">
    <property type="protein sequence ID" value="KAH9422950.1"/>
    <property type="molecule type" value="Genomic_DNA"/>
</dbReference>
<evidence type="ECO:0000259" key="2">
    <source>
        <dbReference type="PROSITE" id="PS50003"/>
    </source>
</evidence>
<feature type="compositionally biased region" description="Low complexity" evidence="1">
    <location>
        <begin position="557"/>
        <end position="568"/>
    </location>
</feature>
<feature type="compositionally biased region" description="Low complexity" evidence="1">
    <location>
        <begin position="1558"/>
        <end position="1569"/>
    </location>
</feature>
<proteinExistence type="predicted"/>
<feature type="region of interest" description="Disordered" evidence="1">
    <location>
        <begin position="1080"/>
        <end position="1104"/>
    </location>
</feature>
<feature type="compositionally biased region" description="Basic residues" evidence="1">
    <location>
        <begin position="980"/>
        <end position="1001"/>
    </location>
</feature>
<feature type="compositionally biased region" description="Polar residues" evidence="1">
    <location>
        <begin position="1397"/>
        <end position="1414"/>
    </location>
</feature>
<feature type="compositionally biased region" description="Acidic residues" evidence="1">
    <location>
        <begin position="946"/>
        <end position="957"/>
    </location>
</feature>
<dbReference type="SUPFAM" id="SSF50729">
    <property type="entry name" value="PH domain-like"/>
    <property type="match status" value="1"/>
</dbReference>
<feature type="region of interest" description="Disordered" evidence="1">
    <location>
        <begin position="772"/>
        <end position="799"/>
    </location>
</feature>
<feature type="region of interest" description="Disordered" evidence="1">
    <location>
        <begin position="167"/>
        <end position="191"/>
    </location>
</feature>
<gene>
    <name evidence="3" type="primary">PHLDB1</name>
    <name evidence="3" type="ORF">DERP_007541</name>
</gene>
<sequence length="1630" mass="184373">MSTTTSMIYLNNNSNHCCNIGDHHQPSSTIALSKQLQRPSTILCQRRNSLPRMSSIARNNLYRKNSHHQNQGYCLSSNNHQQHSVGHSAQASALSLQYISQYLATPDTLILPEKLLAKVAAQNNFCCSNTGINDVCHHNHHYYNLNQTSDHHKQHHGIHLDMRLSQQQHYHHHHHYHNNNDHNSNHKPNTSDSIVDAATAQLEEIIRLCRTLQKNPNLAQSSSYINNTGSVMNDLLLTPSSSTVDKYHCSSSLCNKSPKCRCSDDCIRYFQHSNQNYSHQTNDKWRSIESSTIKSNHEIDKNNESIMHSEQQHTSIILTKAGIDETGLISDNNLTVESINPQPHERQANTKKSPSLLINDLRLNHHNDNNHVYDDHNVKCQVLIDDHNIMEIQQYDDDDRQSKKHQINLENKTVEFKLNSTKSSTPPTLPPISQYSNINAPITTANIVAINNNNSESNNDVLTSNGNGIINNSNRLVVTKLVAKFEEKSSTHSASSTTLLRTSSLKQYNNDGNDHEDNYNENNTIIHNNDQLSNLNRDNNINENDKRVAIQLPLLPLDSSTSPLSTTKPKSKLKPKPPPKPVSLILLSSTLSPNTATTATILSTPASLNEDKSFGLSNSISCSDNDEKINFNKLSPKLSTVLNDNQKKDDTNINDVISFSNDYTCCDRENFDENHATQKSTSLFLIKDFESHGLRGDNQILTNDTINTTNAISSSIDNNINDYYNKDDDEINDQSTQITDSPSIVNATKPTSIVQTQHQQSSNRFSTAQITNLDQKSMEDQSTESNNNKSIEKMNNNKNHNDDNDNKKCQSYCCCHCCCPNTSSSYCNDTMHNCNNKLLGIDLSKIANLIPLSSTNKRQVKNELSDSNAIAKDEHVHNESKSSLSAKIITKHNKIKCPDNGVAVDSNPNSVLVVVEEEVVVADETSPTGSSDNSSSDEGIENPAVLDDDEDIDDDDDDHHLRINESKKLTVVDDSNNNCHYHHHHNRNYSSHSHHQHHFNHHNQLVSHHQQQQQHQDSRKSPSLSFKSSRTISPLFPNSTNPDDVHQVERFLNGNHSQHLNSLEQEELLLLKEIFELESEQSELEQQPTKTTDSQNKQTDDEDVDEELLEFQRIEREIKLSELRKCLQLVQKQIQNFKDKLEQSITVEKITDNFDTATMATTTTASNSSYLNEQCQLNQAQQEVQNNINSLLKSKSPSLAPLAESENDESDSKDDSIEQNHEIDLSDDSDDGSVNNEAAIELNIATTNNENVSKNDLVRSLDDLLHESIETRLEKVNDLSEKEQESFVVNEIKSPKEQNTSLIRRTSQYDNELLHDCRMKHFGYQRNFDMLMLKSVYQKLDFDKQNNLNTIGDKQNIMNASSISNEMLESTTTATDSESDSIVLRQRSARFPAGHNIESTSNLQSQEELSTHSDQPPVLRKRNSAISANSSTTVGGSQRPLTLYMPAPNQKINLITHLHALGHDLTSSIVTNHLLLTPYTCSGYLYKHCTSGVGKWRKRYFHFDRMRKVFVYYHDRSDFEKMRHPKRGVFFDEIQDVYVDHTRINMKKFLSNSGTDQNSSSNHNGKHGSPGALTNPTKPDGTRRVFVVSTATFNRKFILSTYTPELMRIWMDVIFTGAQAYLQDFDDQMN</sequence>
<feature type="compositionally biased region" description="Polar residues" evidence="1">
    <location>
        <begin position="1424"/>
        <end position="1440"/>
    </location>
</feature>
<feature type="region of interest" description="Disordered" evidence="1">
    <location>
        <begin position="1197"/>
        <end position="1218"/>
    </location>
</feature>
<feature type="region of interest" description="Disordered" evidence="1">
    <location>
        <begin position="727"/>
        <end position="746"/>
    </location>
</feature>
<keyword evidence="4" id="KW-1185">Reference proteome</keyword>
<feature type="compositionally biased region" description="Polar residues" evidence="1">
    <location>
        <begin position="1088"/>
        <end position="1097"/>
    </location>
</feature>
<feature type="domain" description="PH" evidence="2">
    <location>
        <begin position="1478"/>
        <end position="1619"/>
    </location>
</feature>
<reference evidence="3 4" key="2">
    <citation type="journal article" date="2022" name="Mol. Biol. Evol.">
        <title>Comparative Genomics Reveals Insights into the Divergent Evolution of Astigmatic Mites and Household Pest Adaptations.</title>
        <authorList>
            <person name="Xiong Q."/>
            <person name="Wan A.T."/>
            <person name="Liu X."/>
            <person name="Fung C.S."/>
            <person name="Xiao X."/>
            <person name="Malainual N."/>
            <person name="Hou J."/>
            <person name="Wang L."/>
            <person name="Wang M."/>
            <person name="Yang K.Y."/>
            <person name="Cui Y."/>
            <person name="Leung E.L."/>
            <person name="Nong W."/>
            <person name="Shin S.K."/>
            <person name="Au S.W."/>
            <person name="Jeong K.Y."/>
            <person name="Chew F.T."/>
            <person name="Hui J.H."/>
            <person name="Leung T.F."/>
            <person name="Tungtrongchitr A."/>
            <person name="Zhong N."/>
            <person name="Liu Z."/>
            <person name="Tsui S.K."/>
        </authorList>
    </citation>
    <scope>NUCLEOTIDE SEQUENCE [LARGE SCALE GENOMIC DNA]</scope>
    <source>
        <strain evidence="3">Derp</strain>
    </source>
</reference>
<evidence type="ECO:0000313" key="3">
    <source>
        <dbReference type="EMBL" id="KAH9422950.1"/>
    </source>
</evidence>
<feature type="compositionally biased region" description="Low complexity" evidence="1">
    <location>
        <begin position="1002"/>
        <end position="1030"/>
    </location>
</feature>
<comment type="caution">
    <text evidence="3">The sequence shown here is derived from an EMBL/GenBank/DDBJ whole genome shotgun (WGS) entry which is preliminary data.</text>
</comment>
<dbReference type="InterPro" id="IPR011993">
    <property type="entry name" value="PH-like_dom_sf"/>
</dbReference>
<dbReference type="PROSITE" id="PS50003">
    <property type="entry name" value="PH_DOMAIN"/>
    <property type="match status" value="1"/>
</dbReference>
<evidence type="ECO:0000256" key="1">
    <source>
        <dbReference type="SAM" id="MobiDB-lite"/>
    </source>
</evidence>
<feature type="compositionally biased region" description="Low complexity" evidence="1">
    <location>
        <begin position="925"/>
        <end position="937"/>
    </location>
</feature>
<dbReference type="InterPro" id="IPR001849">
    <property type="entry name" value="PH_domain"/>
</dbReference>
<dbReference type="Proteomes" id="UP000887458">
    <property type="component" value="Unassembled WGS sequence"/>
</dbReference>
<feature type="region of interest" description="Disordered" evidence="1">
    <location>
        <begin position="920"/>
        <end position="1044"/>
    </location>
</feature>
<feature type="region of interest" description="Disordered" evidence="1">
    <location>
        <begin position="1393"/>
        <end position="1440"/>
    </location>
</feature>
<protein>
    <submittedName>
        <fullName evidence="3">Pleckstrin y-like domain B member 1</fullName>
    </submittedName>
</protein>
<feature type="compositionally biased region" description="Low complexity" evidence="1">
    <location>
        <begin position="784"/>
        <end position="798"/>
    </location>
</feature>
<feature type="compositionally biased region" description="Basic and acidic residues" evidence="1">
    <location>
        <begin position="958"/>
        <end position="971"/>
    </location>
</feature>
<feature type="region of interest" description="Disordered" evidence="1">
    <location>
        <begin position="1550"/>
        <end position="1580"/>
    </location>
</feature>
<reference evidence="3 4" key="1">
    <citation type="journal article" date="2018" name="J. Allergy Clin. Immunol.">
        <title>High-quality assembly of Dermatophagoides pteronyssinus genome and transcriptome reveals a wide range of novel allergens.</title>
        <authorList>
            <person name="Liu X.Y."/>
            <person name="Yang K.Y."/>
            <person name="Wang M.Q."/>
            <person name="Kwok J.S."/>
            <person name="Zeng X."/>
            <person name="Yang Z."/>
            <person name="Xiao X.J."/>
            <person name="Lau C.P."/>
            <person name="Li Y."/>
            <person name="Huang Z.M."/>
            <person name="Ba J.G."/>
            <person name="Yim A.K."/>
            <person name="Ouyang C.Y."/>
            <person name="Ngai S.M."/>
            <person name="Chan T.F."/>
            <person name="Leung E.L."/>
            <person name="Liu L."/>
            <person name="Liu Z.G."/>
            <person name="Tsui S.K."/>
        </authorList>
    </citation>
    <scope>NUCLEOTIDE SEQUENCE [LARGE SCALE GENOMIC DNA]</scope>
    <source>
        <strain evidence="3">Derp</strain>
    </source>
</reference>
<name>A0ABQ8JKM5_DERPT</name>